<dbReference type="InterPro" id="IPR000595">
    <property type="entry name" value="cNMP-bd_dom"/>
</dbReference>
<dbReference type="InterPro" id="IPR001869">
    <property type="entry name" value="Thiol_cytolysin"/>
</dbReference>
<evidence type="ECO:0000259" key="1">
    <source>
        <dbReference type="PROSITE" id="PS50042"/>
    </source>
</evidence>
<dbReference type="RefSeq" id="WP_345580882.1">
    <property type="nucleotide sequence ID" value="NZ_BAABDQ010000082.1"/>
</dbReference>
<feature type="domain" description="Cyclic nucleotide-binding" evidence="1">
    <location>
        <begin position="1"/>
        <end position="44"/>
    </location>
</feature>
<dbReference type="Gene3D" id="3.40.30.40">
    <property type="entry name" value="Perfringolysin"/>
    <property type="match status" value="1"/>
</dbReference>
<dbReference type="Gene3D" id="3.90.840.10">
    <property type="entry name" value="Thiol-activated cytolysin superfamily/Thiol-activated cytolysin, alpha-beta domain"/>
    <property type="match status" value="1"/>
</dbReference>
<organism evidence="2 3">
    <name type="scientific">Nonomuraea rosea</name>
    <dbReference type="NCBI Taxonomy" id="638574"/>
    <lineage>
        <taxon>Bacteria</taxon>
        <taxon>Bacillati</taxon>
        <taxon>Actinomycetota</taxon>
        <taxon>Actinomycetes</taxon>
        <taxon>Streptosporangiales</taxon>
        <taxon>Streptosporangiaceae</taxon>
        <taxon>Nonomuraea</taxon>
    </lineage>
</organism>
<sequence length="624" mass="66706">MTTPADNGILVKGESSPHVYLVEDGRRRLIPDDVTFAHLGRGGYEAVRVLPDHHLDELEQGRPLPSLIEGTLHIAPDATSAFLVRASTLREVPDEQTLASLPRERVSVVEPSDLKLFHIDQGPALPSITTTPQSVLEVDAYLRSLAPLPAEPASEREISVSERSARVDDVDVEVRESTRDIVALVHEFTETSPVPDVMWAGAVVTGQSVRTGALAPINLTRHPGTITVTTDLKTKSTRSRSSYLDTPSLPSYIDTLNTLIGELAPEDAEAALAKSLVQISSLEEGAINLGLNVKGPMFGVGARTRLTSKLEQSTTLGLFTQTYYNVAFTPDGSPSRFFADDVSLDEVKLYAGPDNPPCYIANVSYGRALLIFAESTASSGEVKSALEAVWEGAVSGDLNIDVSHKNVLRKSTLQVSVVGGAAGEAARLLVNPAASLATFIQNEIKVTADTPAAPIRYTVRYVAPKHNLTAVNRTTQVVRVVDANVYGGPEVKMDGIQVGEGSGSGPVNTGIRLNRGDKITITATGSIWAGWTFIGRNGPEGLDGPGKPWYPLPQARGSSLIAGFDNHSYFYVGGGVGPMAVPAEQDGSQLWLRLNDDNMENGNGTFYVTVTVQRRLPTISTQPA</sequence>
<dbReference type="InterPro" id="IPR036359">
    <property type="entry name" value="Thiol_cytolysin_sf"/>
</dbReference>
<dbReference type="InterPro" id="IPR036363">
    <property type="entry name" value="Thiol_cytolysin_ab_sf"/>
</dbReference>
<accession>A0ABP7A6V2</accession>
<dbReference type="EMBL" id="BAABDQ010000082">
    <property type="protein sequence ID" value="GAA3626156.1"/>
    <property type="molecule type" value="Genomic_DNA"/>
</dbReference>
<reference evidence="3" key="1">
    <citation type="journal article" date="2019" name="Int. J. Syst. Evol. Microbiol.">
        <title>The Global Catalogue of Microorganisms (GCM) 10K type strain sequencing project: providing services to taxonomists for standard genome sequencing and annotation.</title>
        <authorList>
            <consortium name="The Broad Institute Genomics Platform"/>
            <consortium name="The Broad Institute Genome Sequencing Center for Infectious Disease"/>
            <person name="Wu L."/>
            <person name="Ma J."/>
        </authorList>
    </citation>
    <scope>NUCLEOTIDE SEQUENCE [LARGE SCALE GENOMIC DNA]</scope>
    <source>
        <strain evidence="3">JCM 17326</strain>
    </source>
</reference>
<dbReference type="Proteomes" id="UP001500630">
    <property type="component" value="Unassembled WGS sequence"/>
</dbReference>
<gene>
    <name evidence="2" type="ORF">GCM10022419_134640</name>
</gene>
<dbReference type="SUPFAM" id="SSF56978">
    <property type="entry name" value="Perfringolysin"/>
    <property type="match status" value="1"/>
</dbReference>
<protein>
    <recommendedName>
        <fullName evidence="1">Cyclic nucleotide-binding domain-containing protein</fullName>
    </recommendedName>
</protein>
<keyword evidence="3" id="KW-1185">Reference proteome</keyword>
<evidence type="ECO:0000313" key="3">
    <source>
        <dbReference type="Proteomes" id="UP001500630"/>
    </source>
</evidence>
<name>A0ABP7A6V2_9ACTN</name>
<dbReference type="Gene3D" id="3.30.1040.20">
    <property type="match status" value="1"/>
</dbReference>
<comment type="caution">
    <text evidence="2">The sequence shown here is derived from an EMBL/GenBank/DDBJ whole genome shotgun (WGS) entry which is preliminary data.</text>
</comment>
<dbReference type="PRINTS" id="PR01400">
    <property type="entry name" value="TACYTOLYSIN"/>
</dbReference>
<evidence type="ECO:0000313" key="2">
    <source>
        <dbReference type="EMBL" id="GAA3626156.1"/>
    </source>
</evidence>
<dbReference type="Pfam" id="PF01289">
    <property type="entry name" value="Thiol_cytolysin"/>
    <property type="match status" value="1"/>
</dbReference>
<proteinExistence type="predicted"/>
<dbReference type="PROSITE" id="PS50042">
    <property type="entry name" value="CNMP_BINDING_3"/>
    <property type="match status" value="1"/>
</dbReference>
<dbReference type="Gene3D" id="2.60.120.430">
    <property type="entry name" value="Galactose-binding lectin"/>
    <property type="match status" value="1"/>
</dbReference>